<evidence type="ECO:0000313" key="3">
    <source>
        <dbReference type="Proteomes" id="UP000261257"/>
    </source>
</evidence>
<dbReference type="PANTHER" id="PTHR16222:SF12">
    <property type="entry name" value="ADP-RIBOSYLGLYCOHYDROLASE-RELATED"/>
    <property type="match status" value="1"/>
</dbReference>
<dbReference type="EMBL" id="QSSQ01000028">
    <property type="protein sequence ID" value="RGM00016.1"/>
    <property type="molecule type" value="Genomic_DNA"/>
</dbReference>
<evidence type="ECO:0000313" key="2">
    <source>
        <dbReference type="EMBL" id="RGM00016.1"/>
    </source>
</evidence>
<proteinExistence type="predicted"/>
<feature type="binding site" evidence="1">
    <location>
        <position position="77"/>
    </location>
    <ligand>
        <name>Mg(2+)</name>
        <dbReference type="ChEBI" id="CHEBI:18420"/>
        <label>1</label>
    </ligand>
</feature>
<organism evidence="2 3">
    <name type="scientific">Hungatella hathewayi</name>
    <dbReference type="NCBI Taxonomy" id="154046"/>
    <lineage>
        <taxon>Bacteria</taxon>
        <taxon>Bacillati</taxon>
        <taxon>Bacillota</taxon>
        <taxon>Clostridia</taxon>
        <taxon>Lachnospirales</taxon>
        <taxon>Lachnospiraceae</taxon>
        <taxon>Hungatella</taxon>
    </lineage>
</organism>
<dbReference type="InterPro" id="IPR036705">
    <property type="entry name" value="Ribosyl_crysJ1_sf"/>
</dbReference>
<dbReference type="Proteomes" id="UP000261257">
    <property type="component" value="Unassembled WGS sequence"/>
</dbReference>
<feature type="binding site" evidence="1">
    <location>
        <position position="78"/>
    </location>
    <ligand>
        <name>Mg(2+)</name>
        <dbReference type="ChEBI" id="CHEBI:18420"/>
        <label>1</label>
    </ligand>
</feature>
<keyword evidence="1" id="KW-0460">Magnesium</keyword>
<keyword evidence="1" id="KW-0479">Metal-binding</keyword>
<comment type="cofactor">
    <cofactor evidence="1">
        <name>Mg(2+)</name>
        <dbReference type="ChEBI" id="CHEBI:18420"/>
    </cofactor>
    <text evidence="1">Binds 2 magnesium ions per subunit.</text>
</comment>
<dbReference type="InterPro" id="IPR005502">
    <property type="entry name" value="Ribosyl_crysJ1"/>
</dbReference>
<evidence type="ECO:0008006" key="4">
    <source>
        <dbReference type="Google" id="ProtNLM"/>
    </source>
</evidence>
<dbReference type="AlphaFoldDB" id="A0A3E4U2L5"/>
<reference evidence="2 3" key="1">
    <citation type="submission" date="2018-08" db="EMBL/GenBank/DDBJ databases">
        <title>A genome reference for cultivated species of the human gut microbiota.</title>
        <authorList>
            <person name="Zou Y."/>
            <person name="Xue W."/>
            <person name="Luo G."/>
        </authorList>
    </citation>
    <scope>NUCLEOTIDE SEQUENCE [LARGE SCALE GENOMIC DNA]</scope>
    <source>
        <strain evidence="2 3">TF05-11AC</strain>
    </source>
</reference>
<feature type="binding site" evidence="1">
    <location>
        <position position="79"/>
    </location>
    <ligand>
        <name>Mg(2+)</name>
        <dbReference type="ChEBI" id="CHEBI:18420"/>
        <label>1</label>
    </ligand>
</feature>
<dbReference type="PANTHER" id="PTHR16222">
    <property type="entry name" value="ADP-RIBOSYLGLYCOHYDROLASE"/>
    <property type="match status" value="1"/>
</dbReference>
<comment type="caution">
    <text evidence="2">The sequence shown here is derived from an EMBL/GenBank/DDBJ whole genome shotgun (WGS) entry which is preliminary data.</text>
</comment>
<dbReference type="InterPro" id="IPR050792">
    <property type="entry name" value="ADP-ribosylglycohydrolase"/>
</dbReference>
<feature type="binding site" evidence="1">
    <location>
        <position position="312"/>
    </location>
    <ligand>
        <name>Mg(2+)</name>
        <dbReference type="ChEBI" id="CHEBI:18420"/>
        <label>1</label>
    </ligand>
</feature>
<dbReference type="GO" id="GO:0046872">
    <property type="term" value="F:metal ion binding"/>
    <property type="evidence" value="ECO:0007669"/>
    <property type="project" value="UniProtKB-KW"/>
</dbReference>
<accession>A0A3E4U2L5</accession>
<evidence type="ECO:0000256" key="1">
    <source>
        <dbReference type="PIRSR" id="PIRSR605502-1"/>
    </source>
</evidence>
<name>A0A3E4U2L5_9FIRM</name>
<feature type="binding site" evidence="1">
    <location>
        <position position="315"/>
    </location>
    <ligand>
        <name>Mg(2+)</name>
        <dbReference type="ChEBI" id="CHEBI:18420"/>
        <label>1</label>
    </ligand>
</feature>
<feature type="binding site" evidence="1">
    <location>
        <position position="314"/>
    </location>
    <ligand>
        <name>Mg(2+)</name>
        <dbReference type="ChEBI" id="CHEBI:18420"/>
        <label>1</label>
    </ligand>
</feature>
<dbReference type="Gene3D" id="1.10.4080.10">
    <property type="entry name" value="ADP-ribosylation/Crystallin J1"/>
    <property type="match status" value="1"/>
</dbReference>
<dbReference type="Pfam" id="PF03747">
    <property type="entry name" value="ADP_ribosyl_GH"/>
    <property type="match status" value="1"/>
</dbReference>
<protein>
    <recommendedName>
        <fullName evidence="4">ADP-ribosylglycohydrolase</fullName>
    </recommendedName>
</protein>
<gene>
    <name evidence="2" type="ORF">DXC39_21985</name>
</gene>
<sequence>MTECKVLAEVKAVEAKEELWKRIRGALVGIAFGDSFGMPVEMWSREKIAAEYGRIREHLPGDDNNFISKGLKACEVTDDTINTILVIDMLSGSGGQVDPGKFIQLLKTWAETSSKSNTVIGPSTAKAMEKIAAGVPMEETGVTGTTNGAAMKILPIGLLHEVKDLDDLIEDVRRLCLPTHNTSPAISGACAVAAAVCYAANIRSTREYEKTEGEGQSADKKLEEMLDFARKAAERGRVLGNQIGAPSVSARLELCQEYMKKHTEDEVIDFIADIIGTGLPVEESVTAAISFVCLAKADLQKCAEYVVRAGGDTDTIAAIACGICGAFNEGEGITREVVQRIEEINNISFDDLADKLMEARLVRHREEKCMAERGI</sequence>
<dbReference type="SUPFAM" id="SSF101478">
    <property type="entry name" value="ADP-ribosylglycohydrolase"/>
    <property type="match status" value="1"/>
</dbReference>